<dbReference type="PANTHER" id="PTHR13393:SF0">
    <property type="entry name" value="RNA N6-ADENOSINE-METHYLTRANSFERASE METTL16"/>
    <property type="match status" value="1"/>
</dbReference>
<dbReference type="InterPro" id="IPR010286">
    <property type="entry name" value="METTL16/RlmF"/>
</dbReference>
<evidence type="ECO:0000313" key="4">
    <source>
        <dbReference type="Proteomes" id="UP000195521"/>
    </source>
</evidence>
<evidence type="ECO:0008006" key="5">
    <source>
        <dbReference type="Google" id="ProtNLM"/>
    </source>
</evidence>
<dbReference type="RefSeq" id="XP_028545688.1">
    <property type="nucleotide sequence ID" value="XM_028689887.1"/>
</dbReference>
<dbReference type="Gene3D" id="3.40.50.150">
    <property type="entry name" value="Vaccinia Virus protein VP39"/>
    <property type="match status" value="1"/>
</dbReference>
<dbReference type="GO" id="GO:0005634">
    <property type="term" value="C:nucleus"/>
    <property type="evidence" value="ECO:0007669"/>
    <property type="project" value="TreeGrafter"/>
</dbReference>
<evidence type="ECO:0000256" key="1">
    <source>
        <dbReference type="ARBA" id="ARBA00022603"/>
    </source>
</evidence>
<reference evidence="4" key="1">
    <citation type="submission" date="2017-04" db="EMBL/GenBank/DDBJ databases">
        <title>Plasmodium gonderi genome.</title>
        <authorList>
            <person name="Arisue N."/>
            <person name="Honma H."/>
            <person name="Kawai S."/>
            <person name="Tougan T."/>
            <person name="Tanabe K."/>
            <person name="Horii T."/>
        </authorList>
    </citation>
    <scope>NUCLEOTIDE SEQUENCE [LARGE SCALE GENOMIC DNA]</scope>
    <source>
        <strain evidence="4">ATCC 30045</strain>
    </source>
</reference>
<dbReference type="Proteomes" id="UP000195521">
    <property type="component" value="Unassembled WGS sequence"/>
</dbReference>
<evidence type="ECO:0000256" key="2">
    <source>
        <dbReference type="ARBA" id="ARBA00022679"/>
    </source>
</evidence>
<dbReference type="EMBL" id="BDQF01000014">
    <property type="protein sequence ID" value="GAW83099.1"/>
    <property type="molecule type" value="Genomic_DNA"/>
</dbReference>
<gene>
    <name evidence="3" type="ORF">PGO_133710</name>
</gene>
<accession>A0A1Y1JKP9</accession>
<dbReference type="SUPFAM" id="SSF53335">
    <property type="entry name" value="S-adenosyl-L-methionine-dependent methyltransferases"/>
    <property type="match status" value="1"/>
</dbReference>
<organism evidence="3 4">
    <name type="scientific">Plasmodium gonderi</name>
    <dbReference type="NCBI Taxonomy" id="77519"/>
    <lineage>
        <taxon>Eukaryota</taxon>
        <taxon>Sar</taxon>
        <taxon>Alveolata</taxon>
        <taxon>Apicomplexa</taxon>
        <taxon>Aconoidasida</taxon>
        <taxon>Haemosporida</taxon>
        <taxon>Plasmodiidae</taxon>
        <taxon>Plasmodium</taxon>
        <taxon>Plasmodium (Plasmodium)</taxon>
    </lineage>
</organism>
<proteinExistence type="predicted"/>
<dbReference type="GeneID" id="39749842"/>
<dbReference type="InterPro" id="IPR029063">
    <property type="entry name" value="SAM-dependent_MTases_sf"/>
</dbReference>
<evidence type="ECO:0000313" key="3">
    <source>
        <dbReference type="EMBL" id="GAW83099.1"/>
    </source>
</evidence>
<dbReference type="GO" id="GO:0008168">
    <property type="term" value="F:methyltransferase activity"/>
    <property type="evidence" value="ECO:0007669"/>
    <property type="project" value="UniProtKB-KW"/>
</dbReference>
<dbReference type="AlphaFoldDB" id="A0A1Y1JKP9"/>
<keyword evidence="4" id="KW-1185">Reference proteome</keyword>
<dbReference type="OrthoDB" id="514248at2759"/>
<dbReference type="GO" id="GO:0070475">
    <property type="term" value="P:rRNA base methylation"/>
    <property type="evidence" value="ECO:0007669"/>
    <property type="project" value="TreeGrafter"/>
</dbReference>
<dbReference type="PANTHER" id="PTHR13393">
    <property type="entry name" value="SAM-DEPENDENT METHYLTRANSFERASE"/>
    <property type="match status" value="1"/>
</dbReference>
<protein>
    <recommendedName>
        <fullName evidence="5">Methyltransferase</fullName>
    </recommendedName>
</protein>
<comment type="caution">
    <text evidence="3">The sequence shown here is derived from an EMBL/GenBank/DDBJ whole genome shotgun (WGS) entry which is preliminary data.</text>
</comment>
<name>A0A1Y1JKP9_PLAGO</name>
<dbReference type="OMA" id="VNRNPFR"/>
<keyword evidence="2" id="KW-0808">Transferase</keyword>
<dbReference type="Pfam" id="PF05971">
    <property type="entry name" value="Methyltransf_10"/>
    <property type="match status" value="2"/>
</dbReference>
<sequence length="544" mass="63901">MHERNIHKSSFTNFDELSKKHAFINIFLHKNKNGKLYYDFGKSLATYFLSKAILKEYYGLNFYLPYVDYEKIEEVLGHISLLSKDINNESAIIYVNDIEEFKNIILNLYHEYNNKLLNSSSEGENGILNNPNHELKWEYSIETEEDMNQKRFLCPCIPGRANYIHFLSDLTVLTTVNEEVSSETKGGEETNESVNNYEEIKNVKHLTILYGSLIKVLDIGVGANCIYPLLGNCIYDWSFTGVDINLDSLKYCYINILLNNKENSILLKYQKDKKKIFKNVINDTDMYFFSMCNPPFYSIVEEVNKNPFRNLQANVDEVVYFDKDQVTTTEAEEVINTASQTRQEDILNVDQQNDRYINKIYENTNEKRGNVNLETNDFIASSINPEEEHVSVTQVVNEDLKKNDIKHCIYNNDNTGGEYAFILNMINESSCYFYNVIWFSTLVSKFKNVKLVKKEIIKSMRMYNIQGKNQVIFLNALIKNNIHFNQYVQFQNVENAFIPVYISQYRIFESHTGRITRWIICWSYYCEEQINYIKKLLHERIINV</sequence>
<keyword evidence="1" id="KW-0489">Methyltransferase</keyword>